<accession>A0ACA9RE03</accession>
<sequence>MFQEQQKARRQGLELPEILLPKNPYHEEYKPTVNKPRETWTRPNLPISPTFFTKMKEV</sequence>
<keyword evidence="2" id="KW-1185">Reference proteome</keyword>
<evidence type="ECO:0000313" key="2">
    <source>
        <dbReference type="Proteomes" id="UP000789920"/>
    </source>
</evidence>
<dbReference type="EMBL" id="CAJVQC010049358">
    <property type="protein sequence ID" value="CAG8787482.1"/>
    <property type="molecule type" value="Genomic_DNA"/>
</dbReference>
<evidence type="ECO:0000313" key="1">
    <source>
        <dbReference type="EMBL" id="CAG8787482.1"/>
    </source>
</evidence>
<proteinExistence type="predicted"/>
<comment type="caution">
    <text evidence="1">The sequence shown here is derived from an EMBL/GenBank/DDBJ whole genome shotgun (WGS) entry which is preliminary data.</text>
</comment>
<reference evidence="1" key="1">
    <citation type="submission" date="2021-06" db="EMBL/GenBank/DDBJ databases">
        <authorList>
            <person name="Kallberg Y."/>
            <person name="Tangrot J."/>
            <person name="Rosling A."/>
        </authorList>
    </citation>
    <scope>NUCLEOTIDE SEQUENCE</scope>
    <source>
        <strain evidence="1">MA461A</strain>
    </source>
</reference>
<gene>
    <name evidence="1" type="ORF">RPERSI_LOCUS18546</name>
</gene>
<protein>
    <submittedName>
        <fullName evidence="1">31015_t:CDS:1</fullName>
    </submittedName>
</protein>
<name>A0ACA9RE03_9GLOM</name>
<dbReference type="Proteomes" id="UP000789920">
    <property type="component" value="Unassembled WGS sequence"/>
</dbReference>
<organism evidence="1 2">
    <name type="scientific">Racocetra persica</name>
    <dbReference type="NCBI Taxonomy" id="160502"/>
    <lineage>
        <taxon>Eukaryota</taxon>
        <taxon>Fungi</taxon>
        <taxon>Fungi incertae sedis</taxon>
        <taxon>Mucoromycota</taxon>
        <taxon>Glomeromycotina</taxon>
        <taxon>Glomeromycetes</taxon>
        <taxon>Diversisporales</taxon>
        <taxon>Gigasporaceae</taxon>
        <taxon>Racocetra</taxon>
    </lineage>
</organism>
<feature type="non-terminal residue" evidence="1">
    <location>
        <position position="58"/>
    </location>
</feature>